<evidence type="ECO:0000313" key="8">
    <source>
        <dbReference type="EMBL" id="HFB55545.1"/>
    </source>
</evidence>
<evidence type="ECO:0000256" key="4">
    <source>
        <dbReference type="ARBA" id="ARBA00022989"/>
    </source>
</evidence>
<feature type="domain" description="EamA" evidence="7">
    <location>
        <begin position="13"/>
        <end position="147"/>
    </location>
</feature>
<evidence type="ECO:0000256" key="1">
    <source>
        <dbReference type="ARBA" id="ARBA00004141"/>
    </source>
</evidence>
<feature type="transmembrane region" description="Helical" evidence="6">
    <location>
        <begin position="74"/>
        <end position="97"/>
    </location>
</feature>
<dbReference type="SUPFAM" id="SSF103481">
    <property type="entry name" value="Multidrug resistance efflux transporter EmrE"/>
    <property type="match status" value="2"/>
</dbReference>
<dbReference type="InterPro" id="IPR050638">
    <property type="entry name" value="AA-Vitamin_Transporters"/>
</dbReference>
<dbReference type="PANTHER" id="PTHR32322:SF2">
    <property type="entry name" value="EAMA DOMAIN-CONTAINING PROTEIN"/>
    <property type="match status" value="1"/>
</dbReference>
<feature type="transmembrane region" description="Helical" evidence="6">
    <location>
        <begin position="41"/>
        <end position="62"/>
    </location>
</feature>
<feature type="transmembrane region" description="Helical" evidence="6">
    <location>
        <begin position="190"/>
        <end position="209"/>
    </location>
</feature>
<keyword evidence="4 6" id="KW-1133">Transmembrane helix</keyword>
<feature type="domain" description="EamA" evidence="7">
    <location>
        <begin position="164"/>
        <end position="293"/>
    </location>
</feature>
<name>A0A7C3CD69_9PROT</name>
<feature type="transmembrane region" description="Helical" evidence="6">
    <location>
        <begin position="277"/>
        <end position="293"/>
    </location>
</feature>
<gene>
    <name evidence="8" type="ORF">ENJ46_06430</name>
</gene>
<evidence type="ECO:0000313" key="9">
    <source>
        <dbReference type="Proteomes" id="UP000886042"/>
    </source>
</evidence>
<keyword evidence="3 6" id="KW-0812">Transmembrane</keyword>
<evidence type="ECO:0000256" key="3">
    <source>
        <dbReference type="ARBA" id="ARBA00022692"/>
    </source>
</evidence>
<reference evidence="8" key="1">
    <citation type="journal article" date="2020" name="mSystems">
        <title>Genome- and Community-Level Interaction Insights into Carbon Utilization and Element Cycling Functions of Hydrothermarchaeota in Hydrothermal Sediment.</title>
        <authorList>
            <person name="Zhou Z."/>
            <person name="Liu Y."/>
            <person name="Xu W."/>
            <person name="Pan J."/>
            <person name="Luo Z.H."/>
            <person name="Li M."/>
        </authorList>
    </citation>
    <scope>NUCLEOTIDE SEQUENCE [LARGE SCALE GENOMIC DNA]</scope>
    <source>
        <strain evidence="8">HyVt-489</strain>
    </source>
</reference>
<evidence type="ECO:0000259" key="7">
    <source>
        <dbReference type="Pfam" id="PF00892"/>
    </source>
</evidence>
<dbReference type="InterPro" id="IPR000620">
    <property type="entry name" value="EamA_dom"/>
</dbReference>
<comment type="similarity">
    <text evidence="2">Belongs to the EamA transporter family.</text>
</comment>
<feature type="transmembrane region" description="Helical" evidence="6">
    <location>
        <begin position="134"/>
        <end position="152"/>
    </location>
</feature>
<dbReference type="PANTHER" id="PTHR32322">
    <property type="entry name" value="INNER MEMBRANE TRANSPORTER"/>
    <property type="match status" value="1"/>
</dbReference>
<feature type="transmembrane region" description="Helical" evidence="6">
    <location>
        <begin position="12"/>
        <end position="35"/>
    </location>
</feature>
<protein>
    <submittedName>
        <fullName evidence="8">EamA/RhaT family transporter</fullName>
    </submittedName>
</protein>
<feature type="transmembrane region" description="Helical" evidence="6">
    <location>
        <begin position="103"/>
        <end position="122"/>
    </location>
</feature>
<feature type="transmembrane region" description="Helical" evidence="6">
    <location>
        <begin position="255"/>
        <end position="271"/>
    </location>
</feature>
<proteinExistence type="inferred from homology"/>
<accession>A0A7C3CD69</accession>
<dbReference type="EMBL" id="DRMN01000412">
    <property type="protein sequence ID" value="HFB55545.1"/>
    <property type="molecule type" value="Genomic_DNA"/>
</dbReference>
<feature type="transmembrane region" description="Helical" evidence="6">
    <location>
        <begin position="221"/>
        <end position="243"/>
    </location>
</feature>
<evidence type="ECO:0000256" key="2">
    <source>
        <dbReference type="ARBA" id="ARBA00007362"/>
    </source>
</evidence>
<dbReference type="AlphaFoldDB" id="A0A7C3CD69"/>
<evidence type="ECO:0000256" key="6">
    <source>
        <dbReference type="SAM" id="Phobius"/>
    </source>
</evidence>
<dbReference type="InterPro" id="IPR037185">
    <property type="entry name" value="EmrE-like"/>
</dbReference>
<feature type="transmembrane region" description="Helical" evidence="6">
    <location>
        <begin position="164"/>
        <end position="183"/>
    </location>
</feature>
<comment type="caution">
    <text evidence="8">The sequence shown here is derived from an EMBL/GenBank/DDBJ whole genome shotgun (WGS) entry which is preliminary data.</text>
</comment>
<dbReference type="Proteomes" id="UP000886042">
    <property type="component" value="Unassembled WGS sequence"/>
</dbReference>
<evidence type="ECO:0000256" key="5">
    <source>
        <dbReference type="ARBA" id="ARBA00023136"/>
    </source>
</evidence>
<comment type="subcellular location">
    <subcellularLocation>
        <location evidence="1">Membrane</location>
        <topology evidence="1">Multi-pass membrane protein</topology>
    </subcellularLocation>
</comment>
<organism evidence="8 9">
    <name type="scientific">Hellea balneolensis</name>
    <dbReference type="NCBI Taxonomy" id="287478"/>
    <lineage>
        <taxon>Bacteria</taxon>
        <taxon>Pseudomonadati</taxon>
        <taxon>Pseudomonadota</taxon>
        <taxon>Alphaproteobacteria</taxon>
        <taxon>Maricaulales</taxon>
        <taxon>Robiginitomaculaceae</taxon>
        <taxon>Hellea</taxon>
    </lineage>
</organism>
<dbReference type="GO" id="GO:0016020">
    <property type="term" value="C:membrane"/>
    <property type="evidence" value="ECO:0007669"/>
    <property type="project" value="UniProtKB-SubCell"/>
</dbReference>
<sequence>MTRLQDTDHKILIIIALITNVIIWGTAFTLIGYTVKYIEPAWLVAIRTIIAACVLIIYTRLRGHKFPPLTDPRWPWYLGMGVIGMTMPFILIANGQIHVDSGLSSILVGFMPMITIVLAHFFVPAERLSIRKAFGFFIGFLGIVILFLPMPLRFELVQNWPSQVLILLAAICYAVLSVSAKIAPKTSPSLGAAMMLIGGAISAILYAFTADIPTQMPPMGAVIALLVLALGSTAFAQILYLWLIEATGPSFVAKINYVVPICSLIAGIVFLDEAFSWRSVLAILVIMIGLMIARTPALASRPRP</sequence>
<dbReference type="Pfam" id="PF00892">
    <property type="entry name" value="EamA"/>
    <property type="match status" value="2"/>
</dbReference>
<keyword evidence="5 6" id="KW-0472">Membrane</keyword>